<proteinExistence type="predicted"/>
<dbReference type="PANTHER" id="PTHR47839">
    <property type="entry name" value="DOMAIN PROTEIN, PUTATIVE (AFU_ORTHOLOGUE AFUA_6G04830)-RELATED"/>
    <property type="match status" value="1"/>
</dbReference>
<comment type="caution">
    <text evidence="1">The sequence shown here is derived from an EMBL/GenBank/DDBJ whole genome shotgun (WGS) entry which is preliminary data.</text>
</comment>
<dbReference type="Proteomes" id="UP000663864">
    <property type="component" value="Unassembled WGS sequence"/>
</dbReference>
<protein>
    <submittedName>
        <fullName evidence="1">Uncharacterized protein</fullName>
    </submittedName>
</protein>
<name>A0A815RYG9_9BILA</name>
<dbReference type="EMBL" id="CAJNOT010006056">
    <property type="protein sequence ID" value="CAF1481159.1"/>
    <property type="molecule type" value="Genomic_DNA"/>
</dbReference>
<evidence type="ECO:0000313" key="2">
    <source>
        <dbReference type="Proteomes" id="UP000663864"/>
    </source>
</evidence>
<dbReference type="PANTHER" id="PTHR47839:SF1">
    <property type="entry name" value="DOMAIN PROTEIN, PUTATIVE (AFU_ORTHOLOGUE AFUA_6G04830)-RELATED"/>
    <property type="match status" value="1"/>
</dbReference>
<gene>
    <name evidence="1" type="ORF">ZHD862_LOCUS36571</name>
</gene>
<reference evidence="1" key="1">
    <citation type="submission" date="2021-02" db="EMBL/GenBank/DDBJ databases">
        <authorList>
            <person name="Nowell W R."/>
        </authorList>
    </citation>
    <scope>NUCLEOTIDE SEQUENCE</scope>
</reference>
<sequence>MIFLGKIELHNIDILPLCAADEPELIKLYENFGSKWLWECVQRTLVYRGKCFSIERKKKLYDFINHRLDMLFVNNRGETLENIDEKRFQLLKTNLSVYESEQIQCQITFQNKTITLNSSECSSWALEYDKKKVILYIRKDLPTLDYIDISTELTRFFYKKPLDTLVHSISDKLSSALETLKRRGTPVDRLLKVKEQQPINFKLHIQQQQLPSLIPPPQPQQAQQQLPPIAPPPLFVPLQIPSQSQSTRNPSIENIQSRIERDRINNFDQYKFNDDNDISRSMISSNRPYSQKEFNQTETNRHEINNSCEFIPSSNMIRYENLLHGIPLYIDKNVIITNLMIDQGKQLAYLLSRLAQQVFNLPVQTIHLFRDIDSERIAFNSNGSLFYNLRYFEQLFADELKIHIENGSSLSSSSNPIVRRIVNFYFMMTCHKLSHNIDSNHDLNFINRLERASVRFMDAKDLFISKFSF</sequence>
<evidence type="ECO:0000313" key="1">
    <source>
        <dbReference type="EMBL" id="CAF1481159.1"/>
    </source>
</evidence>
<dbReference type="AlphaFoldDB" id="A0A815RYG9"/>
<organism evidence="1 2">
    <name type="scientific">Rotaria sordida</name>
    <dbReference type="NCBI Taxonomy" id="392033"/>
    <lineage>
        <taxon>Eukaryota</taxon>
        <taxon>Metazoa</taxon>
        <taxon>Spiralia</taxon>
        <taxon>Gnathifera</taxon>
        <taxon>Rotifera</taxon>
        <taxon>Eurotatoria</taxon>
        <taxon>Bdelloidea</taxon>
        <taxon>Philodinida</taxon>
        <taxon>Philodinidae</taxon>
        <taxon>Rotaria</taxon>
    </lineage>
</organism>
<accession>A0A815RYG9</accession>